<dbReference type="EMBL" id="CDMC01000002">
    <property type="protein sequence ID" value="CEN60527.1"/>
    <property type="molecule type" value="Genomic_DNA"/>
</dbReference>
<dbReference type="STRING" id="454130.A0A0U5GPZ0"/>
<evidence type="ECO:0000313" key="2">
    <source>
        <dbReference type="EMBL" id="CEN60527.1"/>
    </source>
</evidence>
<gene>
    <name evidence="2" type="ORF">ASPCAL02963</name>
</gene>
<protein>
    <recommendedName>
        <fullName evidence="4">Extracellular membrane protein CFEM domain-containing protein</fullName>
    </recommendedName>
</protein>
<evidence type="ECO:0008006" key="4">
    <source>
        <dbReference type="Google" id="ProtNLM"/>
    </source>
</evidence>
<feature type="signal peptide" evidence="1">
    <location>
        <begin position="1"/>
        <end position="18"/>
    </location>
</feature>
<dbReference type="OrthoDB" id="4506341at2759"/>
<evidence type="ECO:0000256" key="1">
    <source>
        <dbReference type="SAM" id="SignalP"/>
    </source>
</evidence>
<dbReference type="AlphaFoldDB" id="A0A0U5GPZ0"/>
<dbReference type="Proteomes" id="UP000054771">
    <property type="component" value="Unassembled WGS sequence"/>
</dbReference>
<sequence>MKALLFVLPTLYLPGVLAVTCYRPNGISSTNGDSKSCHSINGAPSMCCNEYYECLENGLCKVAADTGVEGSNVTYWRDTCSVSNWPEVGLHKFLLRRLGFPRSGAVHSERRPRRRKRANNTLRRDRYLGNVVLRDRSGLLWDRRRGARSAEYLHDLDDGHPDIELNINRYVNNISLNSNAYVRL</sequence>
<reference evidence="3" key="1">
    <citation type="journal article" date="2016" name="Genome Announc.">
        <title>Draft genome sequences of fungus Aspergillus calidoustus.</title>
        <authorList>
            <person name="Horn F."/>
            <person name="Linde J."/>
            <person name="Mattern D.J."/>
            <person name="Walther G."/>
            <person name="Guthke R."/>
            <person name="Scherlach K."/>
            <person name="Martin K."/>
            <person name="Brakhage A.A."/>
            <person name="Petzke L."/>
            <person name="Valiante V."/>
        </authorList>
    </citation>
    <scope>NUCLEOTIDE SEQUENCE [LARGE SCALE GENOMIC DNA]</scope>
    <source>
        <strain evidence="3">SF006504</strain>
    </source>
</reference>
<evidence type="ECO:0000313" key="3">
    <source>
        <dbReference type="Proteomes" id="UP000054771"/>
    </source>
</evidence>
<name>A0A0U5GPZ0_ASPCI</name>
<keyword evidence="3" id="KW-1185">Reference proteome</keyword>
<organism evidence="2 3">
    <name type="scientific">Aspergillus calidoustus</name>
    <dbReference type="NCBI Taxonomy" id="454130"/>
    <lineage>
        <taxon>Eukaryota</taxon>
        <taxon>Fungi</taxon>
        <taxon>Dikarya</taxon>
        <taxon>Ascomycota</taxon>
        <taxon>Pezizomycotina</taxon>
        <taxon>Eurotiomycetes</taxon>
        <taxon>Eurotiomycetidae</taxon>
        <taxon>Eurotiales</taxon>
        <taxon>Aspergillaceae</taxon>
        <taxon>Aspergillus</taxon>
        <taxon>Aspergillus subgen. Nidulantes</taxon>
    </lineage>
</organism>
<keyword evidence="1" id="KW-0732">Signal</keyword>
<accession>A0A0U5GPZ0</accession>
<proteinExistence type="predicted"/>
<feature type="chain" id="PRO_5006858087" description="Extracellular membrane protein CFEM domain-containing protein" evidence="1">
    <location>
        <begin position="19"/>
        <end position="184"/>
    </location>
</feature>